<comment type="caution">
    <text evidence="8">The sequence shown here is derived from an EMBL/GenBank/DDBJ whole genome shotgun (WGS) entry which is preliminary data.</text>
</comment>
<dbReference type="EMBL" id="JAMKFB020000012">
    <property type="protein sequence ID" value="KAL0178817.1"/>
    <property type="molecule type" value="Genomic_DNA"/>
</dbReference>
<evidence type="ECO:0000259" key="7">
    <source>
        <dbReference type="Pfam" id="PF00755"/>
    </source>
</evidence>
<evidence type="ECO:0000256" key="6">
    <source>
        <dbReference type="ARBA" id="ARBA00048143"/>
    </source>
</evidence>
<proteinExistence type="inferred from homology"/>
<dbReference type="Gene3D" id="3.30.559.10">
    <property type="entry name" value="Chloramphenicol acetyltransferase-like domain"/>
    <property type="match status" value="1"/>
</dbReference>
<feature type="non-terminal residue" evidence="8">
    <location>
        <position position="1"/>
    </location>
</feature>
<dbReference type="SUPFAM" id="SSF52777">
    <property type="entry name" value="CoA-dependent acyltransferases"/>
    <property type="match status" value="1"/>
</dbReference>
<feature type="domain" description="Choline/carnitine acyltransferase" evidence="7">
    <location>
        <begin position="2"/>
        <end position="152"/>
    </location>
</feature>
<dbReference type="PANTHER" id="PTHR22589:SF14">
    <property type="entry name" value="CHOLINE O-ACETYLTRANSFERASE"/>
    <property type="match status" value="1"/>
</dbReference>
<keyword evidence="2" id="KW-0530">Neurotransmitter biosynthesis</keyword>
<evidence type="ECO:0000256" key="3">
    <source>
        <dbReference type="ARBA" id="ARBA00037088"/>
    </source>
</evidence>
<reference evidence="8 9" key="1">
    <citation type="submission" date="2024-05" db="EMBL/GenBank/DDBJ databases">
        <title>Genome sequencing and assembly of Indian major carp, Cirrhinus mrigala (Hamilton, 1822).</title>
        <authorList>
            <person name="Mohindra V."/>
            <person name="Chowdhury L.M."/>
            <person name="Lal K."/>
            <person name="Jena J.K."/>
        </authorList>
    </citation>
    <scope>NUCLEOTIDE SEQUENCE [LARGE SCALE GENOMIC DNA]</scope>
    <source>
        <strain evidence="8">CM1030</strain>
        <tissue evidence="8">Blood</tissue>
    </source>
</reference>
<dbReference type="InterPro" id="IPR000542">
    <property type="entry name" value="Carn_acyl_trans"/>
</dbReference>
<evidence type="ECO:0000313" key="8">
    <source>
        <dbReference type="EMBL" id="KAL0178817.1"/>
    </source>
</evidence>
<dbReference type="AlphaFoldDB" id="A0ABD0PXU3"/>
<dbReference type="Pfam" id="PF00755">
    <property type="entry name" value="Carn_acyltransf"/>
    <property type="match status" value="1"/>
</dbReference>
<feature type="non-terminal residue" evidence="8">
    <location>
        <position position="152"/>
    </location>
</feature>
<comment type="function">
    <text evidence="3">Catalyzes the reversible synthesis of acetylcholine (ACh) from acetyl CoA and choline at cholinergic synapses.</text>
</comment>
<dbReference type="InterPro" id="IPR023213">
    <property type="entry name" value="CAT-like_dom_sf"/>
</dbReference>
<evidence type="ECO:0000313" key="9">
    <source>
        <dbReference type="Proteomes" id="UP001529510"/>
    </source>
</evidence>
<accession>A0ABD0PXU3</accession>
<comment type="catalytic activity">
    <reaction evidence="6">
        <text>choline + acetyl-CoA = acetylcholine + CoA</text>
        <dbReference type="Rhea" id="RHEA:18821"/>
        <dbReference type="ChEBI" id="CHEBI:15354"/>
        <dbReference type="ChEBI" id="CHEBI:15355"/>
        <dbReference type="ChEBI" id="CHEBI:57287"/>
        <dbReference type="ChEBI" id="CHEBI:57288"/>
        <dbReference type="EC" id="2.3.1.6"/>
    </reaction>
</comment>
<dbReference type="GO" id="GO:0004102">
    <property type="term" value="F:choline O-acetyltransferase activity"/>
    <property type="evidence" value="ECO:0007669"/>
    <property type="project" value="UniProtKB-EC"/>
</dbReference>
<evidence type="ECO:0000256" key="2">
    <source>
        <dbReference type="ARBA" id="ARBA00022979"/>
    </source>
</evidence>
<evidence type="ECO:0000256" key="4">
    <source>
        <dbReference type="ARBA" id="ARBA00039091"/>
    </source>
</evidence>
<organism evidence="8 9">
    <name type="scientific">Cirrhinus mrigala</name>
    <name type="common">Mrigala</name>
    <dbReference type="NCBI Taxonomy" id="683832"/>
    <lineage>
        <taxon>Eukaryota</taxon>
        <taxon>Metazoa</taxon>
        <taxon>Chordata</taxon>
        <taxon>Craniata</taxon>
        <taxon>Vertebrata</taxon>
        <taxon>Euteleostomi</taxon>
        <taxon>Actinopterygii</taxon>
        <taxon>Neopterygii</taxon>
        <taxon>Teleostei</taxon>
        <taxon>Ostariophysi</taxon>
        <taxon>Cypriniformes</taxon>
        <taxon>Cyprinidae</taxon>
        <taxon>Labeoninae</taxon>
        <taxon>Labeonini</taxon>
        <taxon>Cirrhinus</taxon>
    </lineage>
</organism>
<dbReference type="Proteomes" id="UP001529510">
    <property type="component" value="Unassembled WGS sequence"/>
</dbReference>
<protein>
    <recommendedName>
        <fullName evidence="5">Choline O-acetyltransferase</fullName>
        <ecNumber evidence="4">2.3.1.6</ecNumber>
    </recommendedName>
</protein>
<dbReference type="PANTHER" id="PTHR22589">
    <property type="entry name" value="CARNITINE O-ACYLTRANSFERASE"/>
    <property type="match status" value="1"/>
</dbReference>
<evidence type="ECO:0000256" key="5">
    <source>
        <dbReference type="ARBA" id="ARBA00040495"/>
    </source>
</evidence>
<keyword evidence="9" id="KW-1185">Reference proteome</keyword>
<sequence>LVTNLDLNVFTFAAYGKEFIKQQKMSPDAYIQLALQLAFYRRLVSTYESASLRRFRQGRVDNIRSATPEALEFVKAMTDGRTSTQDAEKMEKLRAAVDAQTKITALAVTGMGTDNHLLGLREIAKEVKMEAPDIFSDETYRISIHFILSTSQ</sequence>
<comment type="similarity">
    <text evidence="1">Belongs to the carnitine/choline acetyltransferase family.</text>
</comment>
<gene>
    <name evidence="8" type="ORF">M9458_024259</name>
</gene>
<dbReference type="InterPro" id="IPR039551">
    <property type="entry name" value="Cho/carn_acyl_trans"/>
</dbReference>
<evidence type="ECO:0000256" key="1">
    <source>
        <dbReference type="ARBA" id="ARBA00005232"/>
    </source>
</evidence>
<name>A0ABD0PXU3_CIRMR</name>
<dbReference type="EC" id="2.3.1.6" evidence="4"/>